<evidence type="ECO:0000256" key="1">
    <source>
        <dbReference type="SAM" id="MobiDB-lite"/>
    </source>
</evidence>
<name>A0AAD9E6F3_9PEZI</name>
<evidence type="ECO:0000313" key="3">
    <source>
        <dbReference type="Proteomes" id="UP001243330"/>
    </source>
</evidence>
<accession>A0AAD9E6F3</accession>
<dbReference type="AlphaFoldDB" id="A0AAD9E6F3"/>
<dbReference type="Proteomes" id="UP001243330">
    <property type="component" value="Unassembled WGS sequence"/>
</dbReference>
<keyword evidence="3" id="KW-1185">Reference proteome</keyword>
<dbReference type="EMBL" id="JAQOWY010000676">
    <property type="protein sequence ID" value="KAK1839414.1"/>
    <property type="molecule type" value="Genomic_DNA"/>
</dbReference>
<reference evidence="2" key="1">
    <citation type="submission" date="2023-01" db="EMBL/GenBank/DDBJ databases">
        <title>Colletotrichum chrysophilum M932 genome sequence.</title>
        <authorList>
            <person name="Baroncelli R."/>
        </authorList>
    </citation>
    <scope>NUCLEOTIDE SEQUENCE</scope>
    <source>
        <strain evidence="2">M932</strain>
    </source>
</reference>
<proteinExistence type="predicted"/>
<comment type="caution">
    <text evidence="2">The sequence shown here is derived from an EMBL/GenBank/DDBJ whole genome shotgun (WGS) entry which is preliminary data.</text>
</comment>
<sequence>MIGDPGESAREIMKWRAKFQQTEGKRPGPPSKSRLSLLIEEVEEVEEAARGVGGIKGSTPHTEVSSQAPPIRSLGRPCPHVSPTGSPLRAQSLVPVSRRFRPLHSQPLQALLPPFSSRSASPHHPTNAAPPNTHPPPAPAPSIHSGSGLGPVLS</sequence>
<organism evidence="2 3">
    <name type="scientific">Colletotrichum chrysophilum</name>
    <dbReference type="NCBI Taxonomy" id="1836956"/>
    <lineage>
        <taxon>Eukaryota</taxon>
        <taxon>Fungi</taxon>
        <taxon>Dikarya</taxon>
        <taxon>Ascomycota</taxon>
        <taxon>Pezizomycotina</taxon>
        <taxon>Sordariomycetes</taxon>
        <taxon>Hypocreomycetidae</taxon>
        <taxon>Glomerellales</taxon>
        <taxon>Glomerellaceae</taxon>
        <taxon>Colletotrichum</taxon>
        <taxon>Colletotrichum gloeosporioides species complex</taxon>
    </lineage>
</organism>
<feature type="region of interest" description="Disordered" evidence="1">
    <location>
        <begin position="49"/>
        <end position="154"/>
    </location>
</feature>
<feature type="compositionally biased region" description="Low complexity" evidence="1">
    <location>
        <begin position="119"/>
        <end position="131"/>
    </location>
</feature>
<gene>
    <name evidence="2" type="ORF">CCHR01_17954</name>
</gene>
<feature type="compositionally biased region" description="Polar residues" evidence="1">
    <location>
        <begin position="59"/>
        <end position="68"/>
    </location>
</feature>
<evidence type="ECO:0000313" key="2">
    <source>
        <dbReference type="EMBL" id="KAK1839414.1"/>
    </source>
</evidence>
<protein>
    <submittedName>
        <fullName evidence="2">Uncharacterized protein</fullName>
    </submittedName>
</protein>